<evidence type="ECO:0000256" key="8">
    <source>
        <dbReference type="ARBA" id="ARBA00047899"/>
    </source>
</evidence>
<evidence type="ECO:0000256" key="10">
    <source>
        <dbReference type="SAM" id="MobiDB-lite"/>
    </source>
</evidence>
<evidence type="ECO:0000256" key="3">
    <source>
        <dbReference type="ARBA" id="ARBA00022679"/>
    </source>
</evidence>
<keyword evidence="2 13" id="KW-0723">Serine/threonine-protein kinase</keyword>
<feature type="compositionally biased region" description="Low complexity" evidence="10">
    <location>
        <begin position="287"/>
        <end position="300"/>
    </location>
</feature>
<evidence type="ECO:0000256" key="6">
    <source>
        <dbReference type="ARBA" id="ARBA00022777"/>
    </source>
</evidence>
<evidence type="ECO:0000313" key="13">
    <source>
        <dbReference type="EMBL" id="KZC95667.1"/>
    </source>
</evidence>
<accession>A0A154V2X5</accession>
<proteinExistence type="predicted"/>
<evidence type="ECO:0000259" key="12">
    <source>
        <dbReference type="PROSITE" id="PS50011"/>
    </source>
</evidence>
<dbReference type="GO" id="GO:0004674">
    <property type="term" value="F:protein serine/threonine kinase activity"/>
    <property type="evidence" value="ECO:0007669"/>
    <property type="project" value="UniProtKB-KW"/>
</dbReference>
<name>A0A154V2X5_9MICO</name>
<dbReference type="FunFam" id="1.10.510.10:FF:000021">
    <property type="entry name" value="Serine/threonine protein kinase"/>
    <property type="match status" value="1"/>
</dbReference>
<keyword evidence="3" id="KW-0808">Transferase</keyword>
<organism evidence="13 14">
    <name type="scientific">Clavibacter tessellarius</name>
    <dbReference type="NCBI Taxonomy" id="31965"/>
    <lineage>
        <taxon>Bacteria</taxon>
        <taxon>Bacillati</taxon>
        <taxon>Actinomycetota</taxon>
        <taxon>Actinomycetes</taxon>
        <taxon>Micrococcales</taxon>
        <taxon>Microbacteriaceae</taxon>
        <taxon>Clavibacter</taxon>
    </lineage>
</organism>
<protein>
    <recommendedName>
        <fullName evidence="1">non-specific serine/threonine protein kinase</fullName>
        <ecNumber evidence="1">2.7.11.1</ecNumber>
    </recommendedName>
</protein>
<reference evidence="13 14" key="1">
    <citation type="submission" date="2016-01" db="EMBL/GenBank/DDBJ databases">
        <title>Draft genome sequence of Clavibacter michiganensis subsp. tessellarius DOAB 609.</title>
        <authorList>
            <person name="Tambong J.T."/>
        </authorList>
    </citation>
    <scope>NUCLEOTIDE SEQUENCE [LARGE SCALE GENOMIC DNA]</scope>
    <source>
        <strain evidence="13 14">DOAB 609</strain>
    </source>
</reference>
<feature type="domain" description="Protein kinase" evidence="12">
    <location>
        <begin position="13"/>
        <end position="269"/>
    </location>
</feature>
<evidence type="ECO:0000256" key="2">
    <source>
        <dbReference type="ARBA" id="ARBA00022527"/>
    </source>
</evidence>
<dbReference type="InterPro" id="IPR000719">
    <property type="entry name" value="Prot_kinase_dom"/>
</dbReference>
<feature type="compositionally biased region" description="Pro residues" evidence="10">
    <location>
        <begin position="392"/>
        <end position="406"/>
    </location>
</feature>
<feature type="region of interest" description="Disordered" evidence="10">
    <location>
        <begin position="583"/>
        <end position="637"/>
    </location>
</feature>
<keyword evidence="11" id="KW-0472">Membrane</keyword>
<evidence type="ECO:0000256" key="9">
    <source>
        <dbReference type="ARBA" id="ARBA00048679"/>
    </source>
</evidence>
<keyword evidence="11" id="KW-1133">Transmembrane helix</keyword>
<dbReference type="InterPro" id="IPR005543">
    <property type="entry name" value="PASTA_dom"/>
</dbReference>
<gene>
    <name evidence="13" type="ORF">AWH51_06300</name>
</gene>
<dbReference type="OrthoDB" id="9762169at2"/>
<dbReference type="PANTHER" id="PTHR43289">
    <property type="entry name" value="MITOGEN-ACTIVATED PROTEIN KINASE KINASE KINASE 20-RELATED"/>
    <property type="match status" value="1"/>
</dbReference>
<keyword evidence="7" id="KW-0067">ATP-binding</keyword>
<dbReference type="Pfam" id="PF03793">
    <property type="entry name" value="PASTA"/>
    <property type="match status" value="1"/>
</dbReference>
<evidence type="ECO:0000256" key="1">
    <source>
        <dbReference type="ARBA" id="ARBA00012513"/>
    </source>
</evidence>
<dbReference type="SUPFAM" id="SSF56112">
    <property type="entry name" value="Protein kinase-like (PK-like)"/>
    <property type="match status" value="1"/>
</dbReference>
<comment type="catalytic activity">
    <reaction evidence="8">
        <text>L-threonyl-[protein] + ATP = O-phospho-L-threonyl-[protein] + ADP + H(+)</text>
        <dbReference type="Rhea" id="RHEA:46608"/>
        <dbReference type="Rhea" id="RHEA-COMP:11060"/>
        <dbReference type="Rhea" id="RHEA-COMP:11605"/>
        <dbReference type="ChEBI" id="CHEBI:15378"/>
        <dbReference type="ChEBI" id="CHEBI:30013"/>
        <dbReference type="ChEBI" id="CHEBI:30616"/>
        <dbReference type="ChEBI" id="CHEBI:61977"/>
        <dbReference type="ChEBI" id="CHEBI:456216"/>
        <dbReference type="EC" id="2.7.11.1"/>
    </reaction>
</comment>
<feature type="transmembrane region" description="Helical" evidence="11">
    <location>
        <begin position="349"/>
        <end position="371"/>
    </location>
</feature>
<dbReference type="Gene3D" id="1.10.510.10">
    <property type="entry name" value="Transferase(Phosphotransferase) domain 1"/>
    <property type="match status" value="1"/>
</dbReference>
<dbReference type="Gene3D" id="3.30.10.20">
    <property type="match status" value="1"/>
</dbReference>
<keyword evidence="5" id="KW-0547">Nucleotide-binding</keyword>
<evidence type="ECO:0000256" key="11">
    <source>
        <dbReference type="SAM" id="Phobius"/>
    </source>
</evidence>
<keyword evidence="4" id="KW-0677">Repeat</keyword>
<dbReference type="SMART" id="SM00220">
    <property type="entry name" value="S_TKc"/>
    <property type="match status" value="1"/>
</dbReference>
<evidence type="ECO:0000313" key="14">
    <source>
        <dbReference type="Proteomes" id="UP000076218"/>
    </source>
</evidence>
<dbReference type="PROSITE" id="PS00108">
    <property type="entry name" value="PROTEIN_KINASE_ST"/>
    <property type="match status" value="1"/>
</dbReference>
<feature type="compositionally biased region" description="Gly residues" evidence="10">
    <location>
        <begin position="587"/>
        <end position="613"/>
    </location>
</feature>
<dbReference type="PANTHER" id="PTHR43289:SF6">
    <property type="entry name" value="SERINE_THREONINE-PROTEIN KINASE NEKL-3"/>
    <property type="match status" value="1"/>
</dbReference>
<dbReference type="RefSeq" id="WP_063070907.1">
    <property type="nucleotide sequence ID" value="NZ_LQXA01000019.1"/>
</dbReference>
<evidence type="ECO:0000256" key="5">
    <source>
        <dbReference type="ARBA" id="ARBA00022741"/>
    </source>
</evidence>
<dbReference type="PROSITE" id="PS50011">
    <property type="entry name" value="PROTEIN_KINASE_DOM"/>
    <property type="match status" value="1"/>
</dbReference>
<dbReference type="GO" id="GO:0005524">
    <property type="term" value="F:ATP binding"/>
    <property type="evidence" value="ECO:0007669"/>
    <property type="project" value="UniProtKB-KW"/>
</dbReference>
<dbReference type="EMBL" id="LQXA01000019">
    <property type="protein sequence ID" value="KZC95667.1"/>
    <property type="molecule type" value="Genomic_DNA"/>
</dbReference>
<evidence type="ECO:0000256" key="7">
    <source>
        <dbReference type="ARBA" id="ARBA00022840"/>
    </source>
</evidence>
<dbReference type="EC" id="2.7.11.1" evidence="1"/>
<dbReference type="Proteomes" id="UP000076218">
    <property type="component" value="Unassembled WGS sequence"/>
</dbReference>
<dbReference type="CDD" id="cd14014">
    <property type="entry name" value="STKc_PknB_like"/>
    <property type="match status" value="1"/>
</dbReference>
<dbReference type="GO" id="GO:0045717">
    <property type="term" value="P:negative regulation of fatty acid biosynthetic process"/>
    <property type="evidence" value="ECO:0007669"/>
    <property type="project" value="UniProtKB-ARBA"/>
</dbReference>
<feature type="region of interest" description="Disordered" evidence="10">
    <location>
        <begin position="528"/>
        <end position="552"/>
    </location>
</feature>
<dbReference type="Gene3D" id="3.30.200.20">
    <property type="entry name" value="Phosphorylase Kinase, domain 1"/>
    <property type="match status" value="1"/>
</dbReference>
<comment type="catalytic activity">
    <reaction evidence="9">
        <text>L-seryl-[protein] + ATP = O-phospho-L-seryl-[protein] + ADP + H(+)</text>
        <dbReference type="Rhea" id="RHEA:17989"/>
        <dbReference type="Rhea" id="RHEA-COMP:9863"/>
        <dbReference type="Rhea" id="RHEA-COMP:11604"/>
        <dbReference type="ChEBI" id="CHEBI:15378"/>
        <dbReference type="ChEBI" id="CHEBI:29999"/>
        <dbReference type="ChEBI" id="CHEBI:30616"/>
        <dbReference type="ChEBI" id="CHEBI:83421"/>
        <dbReference type="ChEBI" id="CHEBI:456216"/>
        <dbReference type="EC" id="2.7.11.1"/>
    </reaction>
</comment>
<dbReference type="InterPro" id="IPR008271">
    <property type="entry name" value="Ser/Thr_kinase_AS"/>
</dbReference>
<comment type="caution">
    <text evidence="13">The sequence shown here is derived from an EMBL/GenBank/DDBJ whole genome shotgun (WGS) entry which is preliminary data.</text>
</comment>
<feature type="compositionally biased region" description="Polar residues" evidence="10">
    <location>
        <begin position="537"/>
        <end position="552"/>
    </location>
</feature>
<evidence type="ECO:0000256" key="4">
    <source>
        <dbReference type="ARBA" id="ARBA00022737"/>
    </source>
</evidence>
<feature type="region of interest" description="Disordered" evidence="10">
    <location>
        <begin position="287"/>
        <end position="327"/>
    </location>
</feature>
<dbReference type="Pfam" id="PF00069">
    <property type="entry name" value="Pkinase"/>
    <property type="match status" value="1"/>
</dbReference>
<dbReference type="FunFam" id="3.30.200.20:FF:000035">
    <property type="entry name" value="Serine/threonine protein kinase Stk1"/>
    <property type="match status" value="1"/>
</dbReference>
<sequence>MRPTSGLTFGGRYQLGDRIAIGGMGEVWEATDLVIGRKVAIKILKDEYLGDPGFLERFRAEARHAALVNHEGIANVFDYGEEDGSAFLVMELVPGEALSTILERERVLSSDKVLDIISQTALALHAAHQAGLVHRDIKPGNLLITPDGRVKITDFGIARIADQVPLTATGQVMGTVQYLSPEQASGHPASPSTDVYSMGIVAYECLAGRRPFTGESQVAIAMAQINEQPPELPVTVAEPVRNLVMSCISKKPADRPQSAAHLARAAQALRRGDVATATMAVAAVAGAAAADPGTPTQATQLMPSDRRADTSATTVLSSAPRAGAASPFDFDEVDAEDEEPEQPRASKRAIWIFVVVAVLVVAAIIAGLIAATAGRQSDQTAPVPTETSAEPSPTPSASPTPTPTPTPTTVEIKREDYIGRDQKTVSNELTALGLKVTVITGSAAPSGEEEGRVTAITPTGSVAKGATIQITAYGAQTLPTAAPVTPTVNPTTVRAGQAVDISWPAYSCPAGQTLNGYQIQADSVSGGATGTWGGSTNPTNAQTTSGEIKAGNNTGSFTVKYLAICGTNESPYSSTVTVAVEAAPGGTTPGGGTGGGTGNGTGGTGGGTGGGTTGMAPTPPPGKEDRHSLISSTHRMP</sequence>
<keyword evidence="6 13" id="KW-0418">Kinase</keyword>
<feature type="region of interest" description="Disordered" evidence="10">
    <location>
        <begin position="374"/>
        <end position="410"/>
    </location>
</feature>
<dbReference type="STRING" id="31965.AWH51_06300"/>
<dbReference type="AlphaFoldDB" id="A0A154V2X5"/>
<keyword evidence="11" id="KW-0812">Transmembrane</keyword>
<dbReference type="InterPro" id="IPR011009">
    <property type="entry name" value="Kinase-like_dom_sf"/>
</dbReference>